<dbReference type="GO" id="GO:0016887">
    <property type="term" value="F:ATP hydrolysis activity"/>
    <property type="evidence" value="ECO:0007669"/>
    <property type="project" value="InterPro"/>
</dbReference>
<dbReference type="InterPro" id="IPR050763">
    <property type="entry name" value="ABC_transporter_ATP-binding"/>
</dbReference>
<protein>
    <submittedName>
        <fullName evidence="8">Putative ABC transporter ATP-binding protein</fullName>
    </submittedName>
</protein>
<keyword evidence="9" id="KW-1185">Reference proteome</keyword>
<name>K6VII8_9MICO</name>
<keyword evidence="2" id="KW-0813">Transport</keyword>
<comment type="caution">
    <text evidence="8">The sequence shown here is derived from an EMBL/GenBank/DDBJ whole genome shotgun (WGS) entry which is preliminary data.</text>
</comment>
<dbReference type="PROSITE" id="PS50893">
    <property type="entry name" value="ABC_TRANSPORTER_2"/>
    <property type="match status" value="1"/>
</dbReference>
<dbReference type="STRING" id="1184609.KILIM_031_00200"/>
<dbReference type="AlphaFoldDB" id="K6VII8"/>
<gene>
    <name evidence="8" type="ORF">KILIM_031_00200</name>
</gene>
<feature type="domain" description="ABC transporter" evidence="7">
    <location>
        <begin position="35"/>
        <end position="264"/>
    </location>
</feature>
<evidence type="ECO:0000256" key="5">
    <source>
        <dbReference type="ARBA" id="ARBA00023251"/>
    </source>
</evidence>
<evidence type="ECO:0000256" key="2">
    <source>
        <dbReference type="ARBA" id="ARBA00022448"/>
    </source>
</evidence>
<dbReference type="GO" id="GO:0046677">
    <property type="term" value="P:response to antibiotic"/>
    <property type="evidence" value="ECO:0007669"/>
    <property type="project" value="UniProtKB-KW"/>
</dbReference>
<dbReference type="InterPro" id="IPR027417">
    <property type="entry name" value="P-loop_NTPase"/>
</dbReference>
<keyword evidence="4 8" id="KW-0067">ATP-binding</keyword>
<dbReference type="InterPro" id="IPR003593">
    <property type="entry name" value="AAA+_ATPase"/>
</dbReference>
<dbReference type="PANTHER" id="PTHR42711:SF16">
    <property type="entry name" value="ABC TRANSPORTER ATP-BINDING PROTEIN"/>
    <property type="match status" value="1"/>
</dbReference>
<dbReference type="RefSeq" id="WP_006592580.1">
    <property type="nucleotide sequence ID" value="NZ_BAHD01000031.1"/>
</dbReference>
<dbReference type="PROSITE" id="PS00211">
    <property type="entry name" value="ABC_TRANSPORTER_1"/>
    <property type="match status" value="1"/>
</dbReference>
<dbReference type="Proteomes" id="UP000008366">
    <property type="component" value="Unassembled WGS sequence"/>
</dbReference>
<reference evidence="8 9" key="1">
    <citation type="submission" date="2012-08" db="EMBL/GenBank/DDBJ databases">
        <title>Whole genome shotgun sequence of Kineosphaera limosa NBRC 100340.</title>
        <authorList>
            <person name="Yoshida I."/>
            <person name="Isaki S."/>
            <person name="Hosoyama A."/>
            <person name="Tsuchikane K."/>
            <person name="Katsumata H."/>
            <person name="Ando Y."/>
            <person name="Ohji S."/>
            <person name="Hamada M."/>
            <person name="Tamura T."/>
            <person name="Yamazoe A."/>
            <person name="Yamazaki S."/>
            <person name="Fujita N."/>
        </authorList>
    </citation>
    <scope>NUCLEOTIDE SEQUENCE [LARGE SCALE GENOMIC DNA]</scope>
    <source>
        <strain evidence="8 9">NBRC 100340</strain>
    </source>
</reference>
<dbReference type="InterPro" id="IPR017871">
    <property type="entry name" value="ABC_transporter-like_CS"/>
</dbReference>
<evidence type="ECO:0000256" key="3">
    <source>
        <dbReference type="ARBA" id="ARBA00022741"/>
    </source>
</evidence>
<dbReference type="SUPFAM" id="SSF52540">
    <property type="entry name" value="P-loop containing nucleoside triphosphate hydrolases"/>
    <property type="match status" value="1"/>
</dbReference>
<evidence type="ECO:0000256" key="1">
    <source>
        <dbReference type="ARBA" id="ARBA00004202"/>
    </source>
</evidence>
<organism evidence="8 9">
    <name type="scientific">Kineosphaera limosa NBRC 100340</name>
    <dbReference type="NCBI Taxonomy" id="1184609"/>
    <lineage>
        <taxon>Bacteria</taxon>
        <taxon>Bacillati</taxon>
        <taxon>Actinomycetota</taxon>
        <taxon>Actinomycetes</taxon>
        <taxon>Micrococcales</taxon>
        <taxon>Dermatophilaceae</taxon>
        <taxon>Kineosphaera</taxon>
    </lineage>
</organism>
<feature type="compositionally biased region" description="Low complexity" evidence="6">
    <location>
        <begin position="8"/>
        <end position="17"/>
    </location>
</feature>
<feature type="region of interest" description="Disordered" evidence="6">
    <location>
        <begin position="1"/>
        <end position="31"/>
    </location>
</feature>
<dbReference type="GO" id="GO:0005524">
    <property type="term" value="F:ATP binding"/>
    <property type="evidence" value="ECO:0007669"/>
    <property type="project" value="UniProtKB-KW"/>
</dbReference>
<dbReference type="OrthoDB" id="9804819at2"/>
<dbReference type="eggNOG" id="COG1131">
    <property type="taxonomic scope" value="Bacteria"/>
</dbReference>
<sequence length="343" mass="36755">MALQQQHATTADPTTDPSAHGEPGTELRLDPGVPVRCRGLRRRYGRGSGAFEAVRGVDLHARAGEMFALLGTNGAGKTSTLEVLEGLARPSAGQVQVLGLDPYTQRRKVRPSIGIMLQEAGFASGTTVRQAGQLWAGTMAAPMPVDEALELVGLAHRRRVEVQNLSGGERRRLDLAMAVLGRPRVLFLDEPTTGLDPESRSATWSLLTQLLESGTCVVLTTHYLEEAERLADRIAIMHEGRIVRTGTLDEVVADEPAAIEFEIAPGSAAAELPALPDLPGARVARRGGRVRIETDLLQDTLARVLTWADGVELPRLQARAASLEQVFLRIAGGGDPITLRDAA</sequence>
<evidence type="ECO:0000313" key="9">
    <source>
        <dbReference type="Proteomes" id="UP000008366"/>
    </source>
</evidence>
<keyword evidence="3" id="KW-0547">Nucleotide-binding</keyword>
<proteinExistence type="predicted"/>
<evidence type="ECO:0000259" key="7">
    <source>
        <dbReference type="PROSITE" id="PS50893"/>
    </source>
</evidence>
<dbReference type="InterPro" id="IPR003439">
    <property type="entry name" value="ABC_transporter-like_ATP-bd"/>
</dbReference>
<dbReference type="GO" id="GO:0005886">
    <property type="term" value="C:plasma membrane"/>
    <property type="evidence" value="ECO:0007669"/>
    <property type="project" value="UniProtKB-SubCell"/>
</dbReference>
<dbReference type="PANTHER" id="PTHR42711">
    <property type="entry name" value="ABC TRANSPORTER ATP-BINDING PROTEIN"/>
    <property type="match status" value="1"/>
</dbReference>
<accession>K6VII8</accession>
<dbReference type="Gene3D" id="3.40.50.300">
    <property type="entry name" value="P-loop containing nucleotide triphosphate hydrolases"/>
    <property type="match status" value="1"/>
</dbReference>
<evidence type="ECO:0000313" key="8">
    <source>
        <dbReference type="EMBL" id="GAB96048.1"/>
    </source>
</evidence>
<dbReference type="EMBL" id="BAHD01000031">
    <property type="protein sequence ID" value="GAB96048.1"/>
    <property type="molecule type" value="Genomic_DNA"/>
</dbReference>
<evidence type="ECO:0000256" key="4">
    <source>
        <dbReference type="ARBA" id="ARBA00022840"/>
    </source>
</evidence>
<dbReference type="Pfam" id="PF00005">
    <property type="entry name" value="ABC_tran"/>
    <property type="match status" value="1"/>
</dbReference>
<comment type="subcellular location">
    <subcellularLocation>
        <location evidence="1">Cell membrane</location>
        <topology evidence="1">Peripheral membrane protein</topology>
    </subcellularLocation>
</comment>
<dbReference type="SMART" id="SM00382">
    <property type="entry name" value="AAA"/>
    <property type="match status" value="1"/>
</dbReference>
<dbReference type="CDD" id="cd03230">
    <property type="entry name" value="ABC_DR_subfamily_A"/>
    <property type="match status" value="1"/>
</dbReference>
<keyword evidence="5" id="KW-0046">Antibiotic resistance</keyword>
<evidence type="ECO:0000256" key="6">
    <source>
        <dbReference type="SAM" id="MobiDB-lite"/>
    </source>
</evidence>